<dbReference type="GO" id="GO:0005730">
    <property type="term" value="C:nucleolus"/>
    <property type="evidence" value="ECO:0007669"/>
    <property type="project" value="TreeGrafter"/>
</dbReference>
<comment type="caution">
    <text evidence="8">The sequence shown here is derived from an EMBL/GenBank/DDBJ whole genome shotgun (WGS) entry which is preliminary data.</text>
</comment>
<dbReference type="InterPro" id="IPR012677">
    <property type="entry name" value="Nucleotide-bd_a/b_plait_sf"/>
</dbReference>
<gene>
    <name evidence="8" type="ORF">NPIL_347351</name>
</gene>
<name>A0A8X6P9J0_NEPPI</name>
<dbReference type="EMBL" id="BMAW01017761">
    <property type="protein sequence ID" value="GFT55459.1"/>
    <property type="molecule type" value="Genomic_DNA"/>
</dbReference>
<dbReference type="GO" id="GO:0003729">
    <property type="term" value="F:mRNA binding"/>
    <property type="evidence" value="ECO:0007669"/>
    <property type="project" value="TreeGrafter"/>
</dbReference>
<feature type="compositionally biased region" description="Polar residues" evidence="6">
    <location>
        <begin position="20"/>
        <end position="31"/>
    </location>
</feature>
<evidence type="ECO:0000256" key="5">
    <source>
        <dbReference type="PROSITE-ProRule" id="PRU00176"/>
    </source>
</evidence>
<feature type="region of interest" description="Disordered" evidence="6">
    <location>
        <begin position="18"/>
        <end position="42"/>
    </location>
</feature>
<evidence type="ECO:0000313" key="8">
    <source>
        <dbReference type="EMBL" id="GFT55459.1"/>
    </source>
</evidence>
<dbReference type="OrthoDB" id="439808at2759"/>
<dbReference type="Proteomes" id="UP000887013">
    <property type="component" value="Unassembled WGS sequence"/>
</dbReference>
<evidence type="ECO:0000256" key="3">
    <source>
        <dbReference type="ARBA" id="ARBA00022884"/>
    </source>
</evidence>
<keyword evidence="9" id="KW-1185">Reference proteome</keyword>
<feature type="domain" description="RRM" evidence="7">
    <location>
        <begin position="45"/>
        <end position="87"/>
    </location>
</feature>
<evidence type="ECO:0000256" key="2">
    <source>
        <dbReference type="ARBA" id="ARBA00022737"/>
    </source>
</evidence>
<comment type="subcellular location">
    <subcellularLocation>
        <location evidence="1">Nucleus</location>
    </subcellularLocation>
</comment>
<keyword evidence="4" id="KW-0539">Nucleus</keyword>
<dbReference type="SUPFAM" id="SSF54928">
    <property type="entry name" value="RNA-binding domain, RBD"/>
    <property type="match status" value="1"/>
</dbReference>
<dbReference type="InterPro" id="IPR000504">
    <property type="entry name" value="RRM_dom"/>
</dbReference>
<dbReference type="Pfam" id="PF00076">
    <property type="entry name" value="RRM_1"/>
    <property type="match status" value="1"/>
</dbReference>
<keyword evidence="3 5" id="KW-0694">RNA-binding</keyword>
<dbReference type="PROSITE" id="PS50102">
    <property type="entry name" value="RRM"/>
    <property type="match status" value="1"/>
</dbReference>
<accession>A0A8X6P9J0</accession>
<protein>
    <recommendedName>
        <fullName evidence="7">RRM domain-containing protein</fullName>
    </recommendedName>
</protein>
<evidence type="ECO:0000313" key="9">
    <source>
        <dbReference type="Proteomes" id="UP000887013"/>
    </source>
</evidence>
<dbReference type="Gene3D" id="3.30.70.330">
    <property type="match status" value="1"/>
</dbReference>
<proteinExistence type="predicted"/>
<evidence type="ECO:0000259" key="7">
    <source>
        <dbReference type="PROSITE" id="PS50102"/>
    </source>
</evidence>
<organism evidence="8 9">
    <name type="scientific">Nephila pilipes</name>
    <name type="common">Giant wood spider</name>
    <name type="synonym">Nephila maculata</name>
    <dbReference type="NCBI Taxonomy" id="299642"/>
    <lineage>
        <taxon>Eukaryota</taxon>
        <taxon>Metazoa</taxon>
        <taxon>Ecdysozoa</taxon>
        <taxon>Arthropoda</taxon>
        <taxon>Chelicerata</taxon>
        <taxon>Arachnida</taxon>
        <taxon>Araneae</taxon>
        <taxon>Araneomorphae</taxon>
        <taxon>Entelegynae</taxon>
        <taxon>Araneoidea</taxon>
        <taxon>Nephilidae</taxon>
        <taxon>Nephila</taxon>
    </lineage>
</organism>
<evidence type="ECO:0000256" key="4">
    <source>
        <dbReference type="ARBA" id="ARBA00023242"/>
    </source>
</evidence>
<dbReference type="AlphaFoldDB" id="A0A8X6P9J0"/>
<reference evidence="8" key="1">
    <citation type="submission" date="2020-08" db="EMBL/GenBank/DDBJ databases">
        <title>Multicomponent nature underlies the extraordinary mechanical properties of spider dragline silk.</title>
        <authorList>
            <person name="Kono N."/>
            <person name="Nakamura H."/>
            <person name="Mori M."/>
            <person name="Yoshida Y."/>
            <person name="Ohtoshi R."/>
            <person name="Malay A.D."/>
            <person name="Moran D.A.P."/>
            <person name="Tomita M."/>
            <person name="Numata K."/>
            <person name="Arakawa K."/>
        </authorList>
    </citation>
    <scope>NUCLEOTIDE SEQUENCE</scope>
</reference>
<dbReference type="PANTHER" id="PTHR48039:SF5">
    <property type="entry name" value="RNA-BINDING PROTEIN 28"/>
    <property type="match status" value="1"/>
</dbReference>
<evidence type="ECO:0000256" key="1">
    <source>
        <dbReference type="ARBA" id="ARBA00004123"/>
    </source>
</evidence>
<evidence type="ECO:0000256" key="6">
    <source>
        <dbReference type="SAM" id="MobiDB-lite"/>
    </source>
</evidence>
<dbReference type="InterPro" id="IPR035979">
    <property type="entry name" value="RBD_domain_sf"/>
</dbReference>
<dbReference type="PANTHER" id="PTHR48039">
    <property type="entry name" value="RNA-BINDING MOTIF PROTEIN 14B"/>
    <property type="match status" value="1"/>
</dbReference>
<dbReference type="InterPro" id="IPR051945">
    <property type="entry name" value="RRM_MRD1_RNA_proc_ribogen"/>
</dbReference>
<sequence length="87" mass="10304">MLNLNNPAFTKTDKKLLKHSVSNGPMETSDQQVKRTKKMKPKKRKRIIIRNLSFKVEEDDLKELFSNYGKILDVKIPLKGLKYFYYI</sequence>
<keyword evidence="2" id="KW-0677">Repeat</keyword>